<comment type="caution">
    <text evidence="1">The sequence shown here is derived from an EMBL/GenBank/DDBJ whole genome shotgun (WGS) entry which is preliminary data.</text>
</comment>
<dbReference type="RefSeq" id="WP_067419854.1">
    <property type="nucleotide sequence ID" value="NZ_LNTY01000059.1"/>
</dbReference>
<evidence type="ECO:0000313" key="2">
    <source>
        <dbReference type="Proteomes" id="UP000070529"/>
    </source>
</evidence>
<dbReference type="AlphaFoldDB" id="A0A135I390"/>
<reference evidence="1 2" key="1">
    <citation type="submission" date="2015-11" db="EMBL/GenBank/DDBJ databases">
        <title>Genomic Taxonomy of the Vibrionaceae.</title>
        <authorList>
            <person name="Gomez-Gil B."/>
            <person name="Enciso-Ibarra J."/>
        </authorList>
    </citation>
    <scope>NUCLEOTIDE SEQUENCE [LARGE SCALE GENOMIC DNA]</scope>
    <source>
        <strain evidence="1 2">CAIM 912</strain>
    </source>
</reference>
<proteinExistence type="predicted"/>
<organism evidence="1 2">
    <name type="scientific">Enterovibrio coralii</name>
    <dbReference type="NCBI Taxonomy" id="294935"/>
    <lineage>
        <taxon>Bacteria</taxon>
        <taxon>Pseudomonadati</taxon>
        <taxon>Pseudomonadota</taxon>
        <taxon>Gammaproteobacteria</taxon>
        <taxon>Vibrionales</taxon>
        <taxon>Vibrionaceae</taxon>
        <taxon>Enterovibrio</taxon>
    </lineage>
</organism>
<accession>A0A135I390</accession>
<dbReference type="Proteomes" id="UP000070529">
    <property type="component" value="Unassembled WGS sequence"/>
</dbReference>
<gene>
    <name evidence="1" type="ORF">ATN88_11680</name>
</gene>
<keyword evidence="2" id="KW-1185">Reference proteome</keyword>
<dbReference type="STRING" id="294935.ATN88_11680"/>
<name>A0A135I390_9GAMM</name>
<protein>
    <submittedName>
        <fullName evidence="1">Uncharacterized protein</fullName>
    </submittedName>
</protein>
<sequence>MSAKSCEEKVTTCIDFAYSQRIWHLTVTLIHQGFFNLSTLSQITQLMEGFLLIVSVFQDDFCWVLVYFAASSMHYRLLVARLFEQLSFASATPPFKVNESHYHLFLK</sequence>
<dbReference type="EMBL" id="LNTY01000059">
    <property type="protein sequence ID" value="KXF79910.1"/>
    <property type="molecule type" value="Genomic_DNA"/>
</dbReference>
<evidence type="ECO:0000313" key="1">
    <source>
        <dbReference type="EMBL" id="KXF79910.1"/>
    </source>
</evidence>